<dbReference type="FunFam" id="3.40.50.300:FF:000337">
    <property type="entry name" value="ABC transporter G family member 22"/>
    <property type="match status" value="1"/>
</dbReference>
<dbReference type="InterPro" id="IPR003593">
    <property type="entry name" value="AAA+_ATPase"/>
</dbReference>
<dbReference type="Pfam" id="PF01061">
    <property type="entry name" value="ABC2_membrane"/>
    <property type="match status" value="1"/>
</dbReference>
<dbReference type="PROSITE" id="PS50893">
    <property type="entry name" value="ABC_TRANSPORTER_2"/>
    <property type="match status" value="1"/>
</dbReference>
<comment type="similarity">
    <text evidence="2">Belongs to the ABC transporter superfamily. ABCG family. Eye pigment precursor importer (TC 3.A.1.204) subfamily.</text>
</comment>
<gene>
    <name evidence="11" type="ORF">TIFTF001_028233</name>
</gene>
<dbReference type="GO" id="GO:0016887">
    <property type="term" value="F:ATP hydrolysis activity"/>
    <property type="evidence" value="ECO:0007669"/>
    <property type="project" value="InterPro"/>
</dbReference>
<keyword evidence="4 9" id="KW-0812">Transmembrane</keyword>
<feature type="transmembrane region" description="Helical" evidence="9">
    <location>
        <begin position="574"/>
        <end position="594"/>
    </location>
</feature>
<dbReference type="InterPro" id="IPR003439">
    <property type="entry name" value="ABC_transporter-like_ATP-bd"/>
</dbReference>
<dbReference type="InterPro" id="IPR013525">
    <property type="entry name" value="ABC2_TM"/>
</dbReference>
<evidence type="ECO:0000256" key="1">
    <source>
        <dbReference type="ARBA" id="ARBA00004141"/>
    </source>
</evidence>
<dbReference type="Pfam" id="PF00005">
    <property type="entry name" value="ABC_tran"/>
    <property type="match status" value="1"/>
</dbReference>
<accession>A0AA88DPL3</accession>
<sequence length="684" mass="77673">MEIRRSDHEIEGMSLSPQTMKIAGSNGFGHGIEFMSQAHLGNRYPEIDIENESSNTGNDRPLPVFLKFEDVKFKVRNKKASSNPVKVVVSKVSSRLNMDEDNHKHILKGITGCIGPGEILALMGPSGSGKTTLLKVIGGRLIDNVKGKITYNDIPYNQALKRRIGFVTQDDVLFPQLTVEETLVFSAFLRLPSSMSPKEKYERVEMIVKELNLERCRHTRVGGGFVKGISGGERKRTSIGYEILVDPSLLLLDEPTSGLDSTAANRLVMILQGLAKAGRTIVTTIHQPSSRMFHAFDKLLLISEGYPVYYGKARESMEYFSSLRFTPEIPMNPAEFLLDLATGQVNDISVPEVFSVPRGSPDFEKAVVKYLQLKYKIELEPKEKEENHRTKKTPEHLQLAIKVKKDWTLSWWEQFVILSKRTFRERCRDYFDKLRLVQAVGVAVLLGLLWWKSKTDTEAHLRDQVGLMFYICIFWTSSSIFASVYVFPFEKIYLVKERKADMYRLSVYYVCSTLCDMVVHVFYPTFFMLILYFMAGFKRTVPCFFLTLFAILLVAVTSQGAGELFGAAVLSVKRAGMIASLVLMLFLLAGGYYVQHIPIFMRWLKYLSFMYYGFRLLLKVQYAGDQLYECESRGGCRPLQSSPSFDTVNLNGGLQEVWVLLAMALGYRLCAYFCLLKRTSVSNI</sequence>
<comment type="caution">
    <text evidence="11">The sequence shown here is derived from an EMBL/GenBank/DDBJ whole genome shotgun (WGS) entry which is preliminary data.</text>
</comment>
<evidence type="ECO:0000256" key="9">
    <source>
        <dbReference type="SAM" id="Phobius"/>
    </source>
</evidence>
<evidence type="ECO:0000313" key="12">
    <source>
        <dbReference type="Proteomes" id="UP001187192"/>
    </source>
</evidence>
<protein>
    <recommendedName>
        <fullName evidence="10">ABC transporter domain-containing protein</fullName>
    </recommendedName>
</protein>
<dbReference type="EMBL" id="BTGU01000084">
    <property type="protein sequence ID" value="GMN59143.1"/>
    <property type="molecule type" value="Genomic_DNA"/>
</dbReference>
<keyword evidence="12" id="KW-1185">Reference proteome</keyword>
<evidence type="ECO:0000259" key="10">
    <source>
        <dbReference type="PROSITE" id="PS50893"/>
    </source>
</evidence>
<evidence type="ECO:0000313" key="11">
    <source>
        <dbReference type="EMBL" id="GMN59143.1"/>
    </source>
</evidence>
<dbReference type="Gene3D" id="3.40.50.300">
    <property type="entry name" value="P-loop containing nucleotide triphosphate hydrolases"/>
    <property type="match status" value="1"/>
</dbReference>
<feature type="transmembrane region" description="Helical" evidence="9">
    <location>
        <begin position="436"/>
        <end position="453"/>
    </location>
</feature>
<dbReference type="SMART" id="SM00382">
    <property type="entry name" value="AAA"/>
    <property type="match status" value="1"/>
</dbReference>
<evidence type="ECO:0000256" key="6">
    <source>
        <dbReference type="ARBA" id="ARBA00022840"/>
    </source>
</evidence>
<keyword evidence="7 9" id="KW-1133">Transmembrane helix</keyword>
<keyword evidence="3" id="KW-0813">Transport</keyword>
<dbReference type="InterPro" id="IPR027417">
    <property type="entry name" value="P-loop_NTPase"/>
</dbReference>
<dbReference type="SUPFAM" id="SSF52540">
    <property type="entry name" value="P-loop containing nucleoside triphosphate hydrolases"/>
    <property type="match status" value="1"/>
</dbReference>
<dbReference type="GO" id="GO:0005524">
    <property type="term" value="F:ATP binding"/>
    <property type="evidence" value="ECO:0007669"/>
    <property type="project" value="UniProtKB-KW"/>
</dbReference>
<evidence type="ECO:0000256" key="7">
    <source>
        <dbReference type="ARBA" id="ARBA00022989"/>
    </source>
</evidence>
<evidence type="ECO:0000256" key="8">
    <source>
        <dbReference type="ARBA" id="ARBA00023136"/>
    </source>
</evidence>
<feature type="transmembrane region" description="Helical" evidence="9">
    <location>
        <begin position="657"/>
        <end position="676"/>
    </location>
</feature>
<dbReference type="PANTHER" id="PTHR48041:SF135">
    <property type="entry name" value="ABC TRANSPORTER G FAMILY MEMBER 26"/>
    <property type="match status" value="1"/>
</dbReference>
<keyword evidence="5" id="KW-0547">Nucleotide-binding</keyword>
<comment type="subcellular location">
    <subcellularLocation>
        <location evidence="1">Membrane</location>
        <topology evidence="1">Multi-pass membrane protein</topology>
    </subcellularLocation>
</comment>
<feature type="transmembrane region" description="Helical" evidence="9">
    <location>
        <begin position="465"/>
        <end position="487"/>
    </location>
</feature>
<evidence type="ECO:0000256" key="3">
    <source>
        <dbReference type="ARBA" id="ARBA00022448"/>
    </source>
</evidence>
<dbReference type="Proteomes" id="UP001187192">
    <property type="component" value="Unassembled WGS sequence"/>
</dbReference>
<organism evidence="11 12">
    <name type="scientific">Ficus carica</name>
    <name type="common">Common fig</name>
    <dbReference type="NCBI Taxonomy" id="3494"/>
    <lineage>
        <taxon>Eukaryota</taxon>
        <taxon>Viridiplantae</taxon>
        <taxon>Streptophyta</taxon>
        <taxon>Embryophyta</taxon>
        <taxon>Tracheophyta</taxon>
        <taxon>Spermatophyta</taxon>
        <taxon>Magnoliopsida</taxon>
        <taxon>eudicotyledons</taxon>
        <taxon>Gunneridae</taxon>
        <taxon>Pentapetalae</taxon>
        <taxon>rosids</taxon>
        <taxon>fabids</taxon>
        <taxon>Rosales</taxon>
        <taxon>Moraceae</taxon>
        <taxon>Ficeae</taxon>
        <taxon>Ficus</taxon>
    </lineage>
</organism>
<dbReference type="CDD" id="cd03213">
    <property type="entry name" value="ABCG_EPDR"/>
    <property type="match status" value="1"/>
</dbReference>
<dbReference type="PANTHER" id="PTHR48041">
    <property type="entry name" value="ABC TRANSPORTER G FAMILY MEMBER 28"/>
    <property type="match status" value="1"/>
</dbReference>
<feature type="domain" description="ABC transporter" evidence="10">
    <location>
        <begin position="66"/>
        <end position="329"/>
    </location>
</feature>
<evidence type="ECO:0000256" key="5">
    <source>
        <dbReference type="ARBA" id="ARBA00022741"/>
    </source>
</evidence>
<evidence type="ECO:0000256" key="2">
    <source>
        <dbReference type="ARBA" id="ARBA00005814"/>
    </source>
</evidence>
<proteinExistence type="inferred from homology"/>
<dbReference type="GO" id="GO:0140359">
    <property type="term" value="F:ABC-type transporter activity"/>
    <property type="evidence" value="ECO:0007669"/>
    <property type="project" value="InterPro"/>
</dbReference>
<name>A0AA88DPL3_FICCA</name>
<keyword evidence="6" id="KW-0067">ATP-binding</keyword>
<dbReference type="AlphaFoldDB" id="A0AA88DPL3"/>
<dbReference type="InterPro" id="IPR050352">
    <property type="entry name" value="ABCG_transporters"/>
</dbReference>
<feature type="transmembrane region" description="Helical" evidence="9">
    <location>
        <begin position="507"/>
        <end position="534"/>
    </location>
</feature>
<keyword evidence="8 9" id="KW-0472">Membrane</keyword>
<evidence type="ECO:0000256" key="4">
    <source>
        <dbReference type="ARBA" id="ARBA00022692"/>
    </source>
</evidence>
<dbReference type="GO" id="GO:0016020">
    <property type="term" value="C:membrane"/>
    <property type="evidence" value="ECO:0007669"/>
    <property type="project" value="UniProtKB-SubCell"/>
</dbReference>
<reference evidence="11" key="1">
    <citation type="submission" date="2023-07" db="EMBL/GenBank/DDBJ databases">
        <title>draft genome sequence of fig (Ficus carica).</title>
        <authorList>
            <person name="Takahashi T."/>
            <person name="Nishimura K."/>
        </authorList>
    </citation>
    <scope>NUCLEOTIDE SEQUENCE</scope>
</reference>
<feature type="transmembrane region" description="Helical" evidence="9">
    <location>
        <begin position="541"/>
        <end position="562"/>
    </location>
</feature>